<dbReference type="GO" id="GO:0016301">
    <property type="term" value="F:kinase activity"/>
    <property type="evidence" value="ECO:0007669"/>
    <property type="project" value="UniProtKB-KW"/>
</dbReference>
<name>A0ABV3Y2I4_9ACTN</name>
<dbReference type="InterPro" id="IPR011009">
    <property type="entry name" value="Kinase-like_dom_sf"/>
</dbReference>
<gene>
    <name evidence="6" type="ORF">AB6A68_08015</name>
</gene>
<dbReference type="Proteomes" id="UP001560267">
    <property type="component" value="Unassembled WGS sequence"/>
</dbReference>
<proteinExistence type="inferred from homology"/>
<evidence type="ECO:0000256" key="1">
    <source>
        <dbReference type="ARBA" id="ARBA00009670"/>
    </source>
</evidence>
<dbReference type="PANTHER" id="PTHR43851:SF3">
    <property type="entry name" value="COENZYME Q8"/>
    <property type="match status" value="1"/>
</dbReference>
<evidence type="ECO:0000313" key="7">
    <source>
        <dbReference type="Proteomes" id="UP001560267"/>
    </source>
</evidence>
<dbReference type="PANTHER" id="PTHR43851">
    <property type="match status" value="1"/>
</dbReference>
<keyword evidence="2 6" id="KW-0808">Transferase</keyword>
<reference evidence="6 7" key="1">
    <citation type="submission" date="2024-07" db="EMBL/GenBank/DDBJ databases">
        <title>Draft Genome Sequence of Ferrimicrobium acidiphilum Strain YE2023, Isolated from a Pulp of Bioleach Reactor.</title>
        <authorList>
            <person name="Elkina Y.A."/>
            <person name="Bulaeva A.G."/>
            <person name="Beletsky A.V."/>
            <person name="Mardanov A.V."/>
        </authorList>
    </citation>
    <scope>NUCLEOTIDE SEQUENCE [LARGE SCALE GENOMIC DNA]</scope>
    <source>
        <strain evidence="6 7">YE2023</strain>
    </source>
</reference>
<dbReference type="InterPro" id="IPR004147">
    <property type="entry name" value="ABC1_dom"/>
</dbReference>
<keyword evidence="4" id="KW-0067">ATP-binding</keyword>
<dbReference type="RefSeq" id="WP_369084514.1">
    <property type="nucleotide sequence ID" value="NZ_JBFSHR010000025.1"/>
</dbReference>
<keyword evidence="6" id="KW-0418">Kinase</keyword>
<keyword evidence="3" id="KW-0547">Nucleotide-binding</keyword>
<organism evidence="6 7">
    <name type="scientific">Ferrimicrobium acidiphilum</name>
    <dbReference type="NCBI Taxonomy" id="121039"/>
    <lineage>
        <taxon>Bacteria</taxon>
        <taxon>Bacillati</taxon>
        <taxon>Actinomycetota</taxon>
        <taxon>Acidimicrobiia</taxon>
        <taxon>Acidimicrobiales</taxon>
        <taxon>Acidimicrobiaceae</taxon>
        <taxon>Ferrimicrobium</taxon>
    </lineage>
</organism>
<dbReference type="Pfam" id="PF03109">
    <property type="entry name" value="ABC1"/>
    <property type="match status" value="1"/>
</dbReference>
<evidence type="ECO:0000256" key="3">
    <source>
        <dbReference type="ARBA" id="ARBA00022741"/>
    </source>
</evidence>
<dbReference type="CDD" id="cd13970">
    <property type="entry name" value="ABC1_ADCK3"/>
    <property type="match status" value="1"/>
</dbReference>
<comment type="similarity">
    <text evidence="1">Belongs to the protein kinase superfamily. ADCK protein kinase family.</text>
</comment>
<dbReference type="InterPro" id="IPR051409">
    <property type="entry name" value="Atypical_kinase_ADCK"/>
</dbReference>
<keyword evidence="7" id="KW-1185">Reference proteome</keyword>
<evidence type="ECO:0000259" key="5">
    <source>
        <dbReference type="Pfam" id="PF03109"/>
    </source>
</evidence>
<dbReference type="EMBL" id="JBFSHR010000025">
    <property type="protein sequence ID" value="MEX6429782.1"/>
    <property type="molecule type" value="Genomic_DNA"/>
</dbReference>
<evidence type="ECO:0000256" key="4">
    <source>
        <dbReference type="ARBA" id="ARBA00022840"/>
    </source>
</evidence>
<sequence>MNLHLRRLFGSASMLVGLTLRSTVRHVKVKLTPTARREVALQQARIATASDVKEQFANARGLMTKLAQMAGYLDAGVEPELRGALASFQRDAPTMEFSLAERSILAEIPDFYRLVKEIDPTPRASASIGQVHWARLRNGEEVAVKVQFPDAADLIGADLANAGLVTAALKLLFPSMATGEMAKELVVRLGEELDYRNEALRTQTFADYYRGHPRIVVPRTYPGLSSSHVLTTEYLRGRSFDEVLADTQEVRDVYGEVLFRFVFRSLYRLRLFNGDPHPGNYVFLEGGRIGFLDFGFTKEFTPSEIATFEAMIESMVLEGDPVRFTKVVHEAGLITVGDLDPEAVADFFRDYYDIVLEDRRLRVTSAYASGLLHHTFDHSHPVAKYLNVPRSFVVLQRINLGLYALLGYLEATVNWRAVASEIWPFVAAPPSTLIGEEERRWQQAVGHTGEHRNTDG</sequence>
<comment type="caution">
    <text evidence="6">The sequence shown here is derived from an EMBL/GenBank/DDBJ whole genome shotgun (WGS) entry which is preliminary data.</text>
</comment>
<dbReference type="SUPFAM" id="SSF56112">
    <property type="entry name" value="Protein kinase-like (PK-like)"/>
    <property type="match status" value="1"/>
</dbReference>
<evidence type="ECO:0000313" key="6">
    <source>
        <dbReference type="EMBL" id="MEX6429782.1"/>
    </source>
</evidence>
<protein>
    <submittedName>
        <fullName evidence="6">ABC1 kinase family protein</fullName>
        <ecNumber evidence="6">2.7.-.-</ecNumber>
    </submittedName>
</protein>
<feature type="domain" description="ABC1 atypical kinase-like" evidence="5">
    <location>
        <begin position="89"/>
        <end position="316"/>
    </location>
</feature>
<dbReference type="EC" id="2.7.-.-" evidence="6"/>
<dbReference type="InterPro" id="IPR034646">
    <property type="entry name" value="ADCK3_dom"/>
</dbReference>
<evidence type="ECO:0000256" key="2">
    <source>
        <dbReference type="ARBA" id="ARBA00022679"/>
    </source>
</evidence>
<accession>A0ABV3Y2I4</accession>